<protein>
    <submittedName>
        <fullName evidence="1">Gtf2h4 protein</fullName>
    </submittedName>
</protein>
<dbReference type="EMBL" id="CAJNDS010000857">
    <property type="protein sequence ID" value="CAE7237825.1"/>
    <property type="molecule type" value="Genomic_DNA"/>
</dbReference>
<evidence type="ECO:0000313" key="1">
    <source>
        <dbReference type="EMBL" id="CAE7237825.1"/>
    </source>
</evidence>
<gene>
    <name evidence="1" type="primary">gtf2h4</name>
    <name evidence="1" type="ORF">SNAT2548_LOCUS10391</name>
</gene>
<reference evidence="1" key="1">
    <citation type="submission" date="2021-02" db="EMBL/GenBank/DDBJ databases">
        <authorList>
            <person name="Dougan E. K."/>
            <person name="Rhodes N."/>
            <person name="Thang M."/>
            <person name="Chan C."/>
        </authorList>
    </citation>
    <scope>NUCLEOTIDE SEQUENCE</scope>
</reference>
<organism evidence="1 2">
    <name type="scientific">Symbiodinium natans</name>
    <dbReference type="NCBI Taxonomy" id="878477"/>
    <lineage>
        <taxon>Eukaryota</taxon>
        <taxon>Sar</taxon>
        <taxon>Alveolata</taxon>
        <taxon>Dinophyceae</taxon>
        <taxon>Suessiales</taxon>
        <taxon>Symbiodiniaceae</taxon>
        <taxon>Symbiodinium</taxon>
    </lineage>
</organism>
<name>A0A812L2G5_9DINO</name>
<keyword evidence="2" id="KW-1185">Reference proteome</keyword>
<sequence>MSSDTHLLQACGKRCGVAGTATKILYVDLVNLQFQEEVEDDALEDAGASPSASAAGPKFGASRKAYVCVGQSCIYLLRSSMSHRLKAFNGQLDYVWLEKVVQDTSSRTRFLVALNDKRPKGSPSQFIIDTENRDALLTMICTNYVSDCLQELGNLESLATFQHSLQTSPAPSRVAPPKGFKSAEFRGYAFFIRQSFQEVPSAISKVSTGHFSTSMGELNLGDRSWGWSRQAGNVELFVNVVDPIPLSELIRLGREHVRWVAMECKASLLKSWDSVVLQNRPYTKKMNLANDISAWSCWQLAVQDKEDSWAIIVLRRQYVAPMMDTVQDFVLALRCPSSVSPQTVQGQLMDEVAIIADSFSPSPHPNLNADVVQAKLDALLYDSEAYAWLHDRFTLQPHGPVDVEKHAMIFVKGVVKSLYNEHVLSSIEVLEATPSGSPLRDSTCCGGGAKEIESRADEICTLAEAALSPRFHVSDRTFCQRALCQDLEPLTVALKLLSHPGQGLPRSALRAEIFLGCAG</sequence>
<dbReference type="OrthoDB" id="364513at2759"/>
<dbReference type="AlphaFoldDB" id="A0A812L2G5"/>
<evidence type="ECO:0000313" key="2">
    <source>
        <dbReference type="Proteomes" id="UP000604046"/>
    </source>
</evidence>
<comment type="caution">
    <text evidence="1">The sequence shown here is derived from an EMBL/GenBank/DDBJ whole genome shotgun (WGS) entry which is preliminary data.</text>
</comment>
<proteinExistence type="predicted"/>
<dbReference type="Proteomes" id="UP000604046">
    <property type="component" value="Unassembled WGS sequence"/>
</dbReference>
<accession>A0A812L2G5</accession>